<dbReference type="InterPro" id="IPR000719">
    <property type="entry name" value="Prot_kinase_dom"/>
</dbReference>
<organism evidence="3 4">
    <name type="scientific">Blattamonas nauphoetae</name>
    <dbReference type="NCBI Taxonomy" id="2049346"/>
    <lineage>
        <taxon>Eukaryota</taxon>
        <taxon>Metamonada</taxon>
        <taxon>Preaxostyla</taxon>
        <taxon>Oxymonadida</taxon>
        <taxon>Blattamonas</taxon>
    </lineage>
</organism>
<feature type="region of interest" description="Disordered" evidence="1">
    <location>
        <begin position="1"/>
        <end position="34"/>
    </location>
</feature>
<keyword evidence="4" id="KW-1185">Reference proteome</keyword>
<evidence type="ECO:0000313" key="4">
    <source>
        <dbReference type="Proteomes" id="UP001281761"/>
    </source>
</evidence>
<dbReference type="SUPFAM" id="SSF56112">
    <property type="entry name" value="Protein kinase-like (PK-like)"/>
    <property type="match status" value="1"/>
</dbReference>
<dbReference type="InterPro" id="IPR001245">
    <property type="entry name" value="Ser-Thr/Tyr_kinase_cat_dom"/>
</dbReference>
<dbReference type="InterPro" id="IPR051681">
    <property type="entry name" value="Ser/Thr_Kinases-Pseudokinases"/>
</dbReference>
<dbReference type="InterPro" id="IPR011009">
    <property type="entry name" value="Kinase-like_dom_sf"/>
</dbReference>
<dbReference type="Pfam" id="PF07714">
    <property type="entry name" value="PK_Tyr_Ser-Thr"/>
    <property type="match status" value="1"/>
</dbReference>
<reference evidence="3 4" key="1">
    <citation type="journal article" date="2022" name="bioRxiv">
        <title>Genomics of Preaxostyla Flagellates Illuminates Evolutionary Transitions and the Path Towards Mitochondrial Loss.</title>
        <authorList>
            <person name="Novak L.V.F."/>
            <person name="Treitli S.C."/>
            <person name="Pyrih J."/>
            <person name="Halakuc P."/>
            <person name="Pipaliya S.V."/>
            <person name="Vacek V."/>
            <person name="Brzon O."/>
            <person name="Soukal P."/>
            <person name="Eme L."/>
            <person name="Dacks J.B."/>
            <person name="Karnkowska A."/>
            <person name="Elias M."/>
            <person name="Hampl V."/>
        </authorList>
    </citation>
    <scope>NUCLEOTIDE SEQUENCE [LARGE SCALE GENOMIC DNA]</scope>
    <source>
        <strain evidence="3">NAU3</strain>
        <tissue evidence="3">Gut</tissue>
    </source>
</reference>
<feature type="domain" description="Protein kinase" evidence="2">
    <location>
        <begin position="1"/>
        <end position="139"/>
    </location>
</feature>
<protein>
    <recommendedName>
        <fullName evidence="2">Protein kinase domain-containing protein</fullName>
    </recommendedName>
</protein>
<dbReference type="PROSITE" id="PS50011">
    <property type="entry name" value="PROTEIN_KINASE_DOM"/>
    <property type="match status" value="1"/>
</dbReference>
<evidence type="ECO:0000313" key="3">
    <source>
        <dbReference type="EMBL" id="KAK2948769.1"/>
    </source>
</evidence>
<comment type="caution">
    <text evidence="3">The sequence shown here is derived from an EMBL/GenBank/DDBJ whole genome shotgun (WGS) entry which is preliminary data.</text>
</comment>
<gene>
    <name evidence="3" type="ORF">BLNAU_16304</name>
</gene>
<accession>A0ABQ9XAP8</accession>
<dbReference type="EMBL" id="JARBJD010000169">
    <property type="protein sequence ID" value="KAK2948769.1"/>
    <property type="molecule type" value="Genomic_DNA"/>
</dbReference>
<evidence type="ECO:0000256" key="1">
    <source>
        <dbReference type="SAM" id="MobiDB-lite"/>
    </source>
</evidence>
<name>A0ABQ9XAP8_9EUKA</name>
<dbReference type="PANTHER" id="PTHR44329">
    <property type="entry name" value="SERINE/THREONINE-PROTEIN KINASE TNNI3K-RELATED"/>
    <property type="match status" value="1"/>
</dbReference>
<dbReference type="Proteomes" id="UP001281761">
    <property type="component" value="Unassembled WGS sequence"/>
</dbReference>
<evidence type="ECO:0000259" key="2">
    <source>
        <dbReference type="PROSITE" id="PS50011"/>
    </source>
</evidence>
<dbReference type="Gene3D" id="1.10.510.10">
    <property type="entry name" value="Transferase(Phosphotransferase) domain 1"/>
    <property type="match status" value="1"/>
</dbReference>
<sequence>MTSEEAELEATQTKQQVGGLEGNATVPNVPKDVEQAGMDGLRWRAPEVVAGGGSAVDGQKASVFSLGLVLWEIETGQVPFGELDAVNAQRQSGTGIGPKMESLKNEEFIALIHRCVSVDPKQRPSLSEIGEFLSSHPEESNMHFHNDMKDQTQESTRHLFTPSINESVTHRSFQSASLFANSLSAFEAVSHPLQIIPRVD</sequence>
<proteinExistence type="predicted"/>